<keyword evidence="2" id="KW-1185">Reference proteome</keyword>
<evidence type="ECO:0000313" key="2">
    <source>
        <dbReference type="Proteomes" id="UP000188184"/>
    </source>
</evidence>
<dbReference type="KEGG" id="pmar:B0X71_09135"/>
<organism evidence="1 2">
    <name type="scientific">Planococcus lenghuensis</name>
    <dbReference type="NCBI Taxonomy" id="2213202"/>
    <lineage>
        <taxon>Bacteria</taxon>
        <taxon>Bacillati</taxon>
        <taxon>Bacillota</taxon>
        <taxon>Bacilli</taxon>
        <taxon>Bacillales</taxon>
        <taxon>Caryophanaceae</taxon>
        <taxon>Planococcus</taxon>
    </lineage>
</organism>
<gene>
    <name evidence="1" type="ORF">B0X71_09135</name>
</gene>
<dbReference type="EMBL" id="CP019640">
    <property type="protein sequence ID" value="AQQ53225.1"/>
    <property type="molecule type" value="Genomic_DNA"/>
</dbReference>
<dbReference type="Proteomes" id="UP000188184">
    <property type="component" value="Chromosome"/>
</dbReference>
<dbReference type="InterPro" id="IPR011006">
    <property type="entry name" value="CheY-like_superfamily"/>
</dbReference>
<sequence>MYPNARVGVLTTHTDPEVVTQALQAGAVGYLLKSVSAKSIRQALGVIIQGHSYIHPIALPYLLAEYRRLSATKKQNSFYQPSIRRSLSPVSCLTVQRVK</sequence>
<reference evidence="1 2" key="1">
    <citation type="submission" date="2017-02" db="EMBL/GenBank/DDBJ databases">
        <title>The complete genomic sequence of a novel cold adapted crude oil-degrading bacterium Planococcus qaidamina Y42.</title>
        <authorList>
            <person name="Yang R."/>
        </authorList>
    </citation>
    <scope>NUCLEOTIDE SEQUENCE [LARGE SCALE GENOMIC DNA]</scope>
    <source>
        <strain evidence="1 2">Y42</strain>
    </source>
</reference>
<protein>
    <submittedName>
        <fullName evidence="1">Uncharacterized protein</fullName>
    </submittedName>
</protein>
<dbReference type="Gene3D" id="3.40.50.2300">
    <property type="match status" value="1"/>
</dbReference>
<dbReference type="SUPFAM" id="SSF52172">
    <property type="entry name" value="CheY-like"/>
    <property type="match status" value="1"/>
</dbReference>
<evidence type="ECO:0000313" key="1">
    <source>
        <dbReference type="EMBL" id="AQQ53225.1"/>
    </source>
</evidence>
<name>A0A1Q2KYC6_9BACL</name>
<accession>A0A1Q2KYC6</accession>
<proteinExistence type="predicted"/>
<dbReference type="OrthoDB" id="192836at2"/>
<dbReference type="AlphaFoldDB" id="A0A1Q2KYC6"/>